<reference evidence="1" key="1">
    <citation type="submission" date="2021-07" db="EMBL/GenBank/DDBJ databases">
        <title>Genome Resource of American Ginseng Black Spot Pathogen Alternaria panax.</title>
        <authorList>
            <person name="Qiu C."/>
            <person name="Wang W."/>
            <person name="Liu Z."/>
        </authorList>
    </citation>
    <scope>NUCLEOTIDE SEQUENCE</scope>
    <source>
        <strain evidence="1">BNCC115425</strain>
    </source>
</reference>
<comment type="caution">
    <text evidence="1">The sequence shown here is derived from an EMBL/GenBank/DDBJ whole genome shotgun (WGS) entry which is preliminary data.</text>
</comment>
<dbReference type="Proteomes" id="UP001199106">
    <property type="component" value="Unassembled WGS sequence"/>
</dbReference>
<accession>A0AAD4I5V3</accession>
<evidence type="ECO:0000313" key="2">
    <source>
        <dbReference type="Proteomes" id="UP001199106"/>
    </source>
</evidence>
<dbReference type="AlphaFoldDB" id="A0AAD4I5V3"/>
<evidence type="ECO:0000313" key="1">
    <source>
        <dbReference type="EMBL" id="KAG9186838.1"/>
    </source>
</evidence>
<protein>
    <submittedName>
        <fullName evidence="1">Uncharacterized protein</fullName>
    </submittedName>
</protein>
<keyword evidence="2" id="KW-1185">Reference proteome</keyword>
<proteinExistence type="predicted"/>
<gene>
    <name evidence="1" type="ORF">G6011_09946</name>
</gene>
<organism evidence="1 2">
    <name type="scientific">Alternaria panax</name>
    <dbReference type="NCBI Taxonomy" id="48097"/>
    <lineage>
        <taxon>Eukaryota</taxon>
        <taxon>Fungi</taxon>
        <taxon>Dikarya</taxon>
        <taxon>Ascomycota</taxon>
        <taxon>Pezizomycotina</taxon>
        <taxon>Dothideomycetes</taxon>
        <taxon>Pleosporomycetidae</taxon>
        <taxon>Pleosporales</taxon>
        <taxon>Pleosporineae</taxon>
        <taxon>Pleosporaceae</taxon>
        <taxon>Alternaria</taxon>
        <taxon>Alternaria sect. Panax</taxon>
    </lineage>
</organism>
<dbReference type="EMBL" id="JAANER010000008">
    <property type="protein sequence ID" value="KAG9186838.1"/>
    <property type="molecule type" value="Genomic_DNA"/>
</dbReference>
<sequence length="88" mass="9854">MAAKARSQTQDLGTLDPRDVGEFWTVKLAHDPVAGFNKKYDPCNSDVKIGGGLSDEMHHGIPCEELDVRNSRYVIWILQSSNTWSSYV</sequence>
<name>A0AAD4I5V3_9PLEO</name>